<comment type="caution">
    <text evidence="1">The sequence shown here is derived from an EMBL/GenBank/DDBJ whole genome shotgun (WGS) entry which is preliminary data.</text>
</comment>
<proteinExistence type="predicted"/>
<gene>
    <name evidence="1" type="ORF">Taro_016157</name>
</gene>
<dbReference type="AlphaFoldDB" id="A0A843UN43"/>
<dbReference type="Proteomes" id="UP000652761">
    <property type="component" value="Unassembled WGS sequence"/>
</dbReference>
<name>A0A843UN43_COLES</name>
<keyword evidence="2" id="KW-1185">Reference proteome</keyword>
<protein>
    <submittedName>
        <fullName evidence="1">Uncharacterized protein</fullName>
    </submittedName>
</protein>
<reference evidence="1" key="1">
    <citation type="submission" date="2017-07" db="EMBL/GenBank/DDBJ databases">
        <title>Taro Niue Genome Assembly and Annotation.</title>
        <authorList>
            <person name="Atibalentja N."/>
            <person name="Keating K."/>
            <person name="Fields C.J."/>
        </authorList>
    </citation>
    <scope>NUCLEOTIDE SEQUENCE</scope>
    <source>
        <strain evidence="1">Niue_2</strain>
        <tissue evidence="1">Leaf</tissue>
    </source>
</reference>
<dbReference type="EMBL" id="NMUH01000710">
    <property type="protein sequence ID" value="MQL83676.1"/>
    <property type="molecule type" value="Genomic_DNA"/>
</dbReference>
<sequence>MSVDLHYLVQAGFPLSVFSSRVVVTTSSRTEFPTVLYPPYRCETSQQRQGTCRVDETGR</sequence>
<organism evidence="1 2">
    <name type="scientific">Colocasia esculenta</name>
    <name type="common">Wild taro</name>
    <name type="synonym">Arum esculentum</name>
    <dbReference type="NCBI Taxonomy" id="4460"/>
    <lineage>
        <taxon>Eukaryota</taxon>
        <taxon>Viridiplantae</taxon>
        <taxon>Streptophyta</taxon>
        <taxon>Embryophyta</taxon>
        <taxon>Tracheophyta</taxon>
        <taxon>Spermatophyta</taxon>
        <taxon>Magnoliopsida</taxon>
        <taxon>Liliopsida</taxon>
        <taxon>Araceae</taxon>
        <taxon>Aroideae</taxon>
        <taxon>Colocasieae</taxon>
        <taxon>Colocasia</taxon>
    </lineage>
</organism>
<evidence type="ECO:0000313" key="2">
    <source>
        <dbReference type="Proteomes" id="UP000652761"/>
    </source>
</evidence>
<evidence type="ECO:0000313" key="1">
    <source>
        <dbReference type="EMBL" id="MQL83676.1"/>
    </source>
</evidence>
<accession>A0A843UN43</accession>